<sequence length="283" mass="32590">MLQFRHVFVVLDALDECSHRVELMDVLETVAGWELQNLHLLMTSRRERDIESSLAGFSFIPPSTSHIQDEDIERYVQQRLSDDKDLVKWNSDAAIRQEIEAALMKGARGIFRWAVCQLDTIGKCRNRAMLRKALATLPPTLDQTYGRILRSISEDDSAYAMRILQWLTFSVRPLCIEEISEIVAIDAARDPAFDRDEMLEDPLDALNICSSLITIITAEKGYDGRPFNNIVSLAHYSVQEYLISDRIMRGKAKQYNMREADCHDEMTRAPLKYIVRCERTEQT</sequence>
<keyword evidence="1" id="KW-0677">Repeat</keyword>
<accession>A0A9P4LFJ7</accession>
<feature type="domain" description="Nephrocystin 3-like N-terminal" evidence="3">
    <location>
        <begin position="4"/>
        <end position="45"/>
    </location>
</feature>
<dbReference type="InterPro" id="IPR056884">
    <property type="entry name" value="NPHP3-like_N"/>
</dbReference>
<dbReference type="Pfam" id="PF24883">
    <property type="entry name" value="NPHP3_N"/>
    <property type="match status" value="1"/>
</dbReference>
<feature type="domain" description="GPI inositol-deacylase winged helix" evidence="2">
    <location>
        <begin position="158"/>
        <end position="246"/>
    </location>
</feature>
<gene>
    <name evidence="4" type="ORF">EK21DRAFT_81382</name>
</gene>
<evidence type="ECO:0000259" key="3">
    <source>
        <dbReference type="Pfam" id="PF24883"/>
    </source>
</evidence>
<dbReference type="PANTHER" id="PTHR10039">
    <property type="entry name" value="AMELOGENIN"/>
    <property type="match status" value="1"/>
</dbReference>
<dbReference type="AlphaFoldDB" id="A0A9P4LFJ7"/>
<dbReference type="PANTHER" id="PTHR10039:SF16">
    <property type="entry name" value="GPI INOSITOL-DEACYLASE"/>
    <property type="match status" value="1"/>
</dbReference>
<dbReference type="Proteomes" id="UP000799777">
    <property type="component" value="Unassembled WGS sequence"/>
</dbReference>
<proteinExistence type="predicted"/>
<dbReference type="OrthoDB" id="1577640at2759"/>
<evidence type="ECO:0000313" key="4">
    <source>
        <dbReference type="EMBL" id="KAF2023238.1"/>
    </source>
</evidence>
<evidence type="ECO:0000313" key="5">
    <source>
        <dbReference type="Proteomes" id="UP000799777"/>
    </source>
</evidence>
<organism evidence="4 5">
    <name type="scientific">Setomelanomma holmii</name>
    <dbReference type="NCBI Taxonomy" id="210430"/>
    <lineage>
        <taxon>Eukaryota</taxon>
        <taxon>Fungi</taxon>
        <taxon>Dikarya</taxon>
        <taxon>Ascomycota</taxon>
        <taxon>Pezizomycotina</taxon>
        <taxon>Dothideomycetes</taxon>
        <taxon>Pleosporomycetidae</taxon>
        <taxon>Pleosporales</taxon>
        <taxon>Pleosporineae</taxon>
        <taxon>Phaeosphaeriaceae</taxon>
        <taxon>Setomelanomma</taxon>
    </lineage>
</organism>
<dbReference type="InterPro" id="IPR054471">
    <property type="entry name" value="GPIID_WHD"/>
</dbReference>
<evidence type="ECO:0000259" key="2">
    <source>
        <dbReference type="Pfam" id="PF22939"/>
    </source>
</evidence>
<name>A0A9P4LFJ7_9PLEO</name>
<evidence type="ECO:0008006" key="6">
    <source>
        <dbReference type="Google" id="ProtNLM"/>
    </source>
</evidence>
<protein>
    <recommendedName>
        <fullName evidence="6">NACHT domain-containing protein</fullName>
    </recommendedName>
</protein>
<dbReference type="Pfam" id="PF22939">
    <property type="entry name" value="WHD_GPIID"/>
    <property type="match status" value="1"/>
</dbReference>
<evidence type="ECO:0000256" key="1">
    <source>
        <dbReference type="ARBA" id="ARBA00022737"/>
    </source>
</evidence>
<comment type="caution">
    <text evidence="4">The sequence shown here is derived from an EMBL/GenBank/DDBJ whole genome shotgun (WGS) entry which is preliminary data.</text>
</comment>
<dbReference type="EMBL" id="ML978366">
    <property type="protein sequence ID" value="KAF2023238.1"/>
    <property type="molecule type" value="Genomic_DNA"/>
</dbReference>
<reference evidence="4" key="1">
    <citation type="journal article" date="2020" name="Stud. Mycol.">
        <title>101 Dothideomycetes genomes: a test case for predicting lifestyles and emergence of pathogens.</title>
        <authorList>
            <person name="Haridas S."/>
            <person name="Albert R."/>
            <person name="Binder M."/>
            <person name="Bloem J."/>
            <person name="Labutti K."/>
            <person name="Salamov A."/>
            <person name="Andreopoulos B."/>
            <person name="Baker S."/>
            <person name="Barry K."/>
            <person name="Bills G."/>
            <person name="Bluhm B."/>
            <person name="Cannon C."/>
            <person name="Castanera R."/>
            <person name="Culley D."/>
            <person name="Daum C."/>
            <person name="Ezra D."/>
            <person name="Gonzalez J."/>
            <person name="Henrissat B."/>
            <person name="Kuo A."/>
            <person name="Liang C."/>
            <person name="Lipzen A."/>
            <person name="Lutzoni F."/>
            <person name="Magnuson J."/>
            <person name="Mondo S."/>
            <person name="Nolan M."/>
            <person name="Ohm R."/>
            <person name="Pangilinan J."/>
            <person name="Park H.-J."/>
            <person name="Ramirez L."/>
            <person name="Alfaro M."/>
            <person name="Sun H."/>
            <person name="Tritt A."/>
            <person name="Yoshinaga Y."/>
            <person name="Zwiers L.-H."/>
            <person name="Turgeon B."/>
            <person name="Goodwin S."/>
            <person name="Spatafora J."/>
            <person name="Crous P."/>
            <person name="Grigoriev I."/>
        </authorList>
    </citation>
    <scope>NUCLEOTIDE SEQUENCE</scope>
    <source>
        <strain evidence="4">CBS 110217</strain>
    </source>
</reference>
<keyword evidence="5" id="KW-1185">Reference proteome</keyword>